<dbReference type="GO" id="GO:0005654">
    <property type="term" value="C:nucleoplasm"/>
    <property type="evidence" value="ECO:0007669"/>
    <property type="project" value="TreeGrafter"/>
</dbReference>
<comment type="caution">
    <text evidence="1">The sequence shown here is derived from an EMBL/GenBank/DDBJ whole genome shotgun (WGS) entry which is preliminary data.</text>
</comment>
<dbReference type="InterPro" id="IPR040235">
    <property type="entry name" value="Nicolin-1"/>
</dbReference>
<evidence type="ECO:0000313" key="2">
    <source>
        <dbReference type="Proteomes" id="UP001487740"/>
    </source>
</evidence>
<evidence type="ECO:0000313" key="1">
    <source>
        <dbReference type="EMBL" id="KAK8388990.1"/>
    </source>
</evidence>
<dbReference type="AlphaFoldDB" id="A0AAW0TMN4"/>
<reference evidence="1 2" key="1">
    <citation type="submission" date="2023-03" db="EMBL/GenBank/DDBJ databases">
        <title>High-quality genome of Scylla paramamosain provides insights in environmental adaptation.</title>
        <authorList>
            <person name="Zhang L."/>
        </authorList>
    </citation>
    <scope>NUCLEOTIDE SEQUENCE [LARGE SCALE GENOMIC DNA]</scope>
    <source>
        <strain evidence="1">LZ_2023a</strain>
        <tissue evidence="1">Muscle</tissue>
    </source>
</reference>
<accession>A0AAW0TMN4</accession>
<dbReference type="PANTHER" id="PTHR31239:SF2">
    <property type="entry name" value="NICOLIN-1"/>
    <property type="match status" value="1"/>
</dbReference>
<organism evidence="1 2">
    <name type="scientific">Scylla paramamosain</name>
    <name type="common">Mud crab</name>
    <dbReference type="NCBI Taxonomy" id="85552"/>
    <lineage>
        <taxon>Eukaryota</taxon>
        <taxon>Metazoa</taxon>
        <taxon>Ecdysozoa</taxon>
        <taxon>Arthropoda</taxon>
        <taxon>Crustacea</taxon>
        <taxon>Multicrustacea</taxon>
        <taxon>Malacostraca</taxon>
        <taxon>Eumalacostraca</taxon>
        <taxon>Eucarida</taxon>
        <taxon>Decapoda</taxon>
        <taxon>Pleocyemata</taxon>
        <taxon>Brachyura</taxon>
        <taxon>Eubrachyura</taxon>
        <taxon>Portunoidea</taxon>
        <taxon>Portunidae</taxon>
        <taxon>Portuninae</taxon>
        <taxon>Scylla</taxon>
    </lineage>
</organism>
<name>A0AAW0TMN4_SCYPA</name>
<dbReference type="EMBL" id="JARAKH010000028">
    <property type="protein sequence ID" value="KAK8388990.1"/>
    <property type="molecule type" value="Genomic_DNA"/>
</dbReference>
<proteinExistence type="predicted"/>
<keyword evidence="2" id="KW-1185">Reference proteome</keyword>
<dbReference type="PANTHER" id="PTHR31239">
    <property type="entry name" value="NICOLIN 1"/>
    <property type="match status" value="1"/>
</dbReference>
<dbReference type="Proteomes" id="UP001487740">
    <property type="component" value="Unassembled WGS sequence"/>
</dbReference>
<sequence length="242" mass="26714">MWTFQLSTLRRIRPVYCLIMSRETVTFAQSGPTPVCVDEGTLPSRTGCYVITLTFPQPTQVGEITFRNHYTWAVGVHVLRATSSTSSSGGVVGAGLLGGEAGGDAAWVWKDPAAWQVGVRNKVIMPHPHTETASHDFVSITCLESRIDWQDVIGMRLVLRQPSPVWRTFFIEEITAYRELPRLPPFSVPIITQDGQSSRNQQVSIMERLAQQTKCAMLIPDDSLEGGLSNGGYDIAALQYTS</sequence>
<protein>
    <submittedName>
        <fullName evidence="1">Uncharacterized protein</fullName>
    </submittedName>
</protein>
<gene>
    <name evidence="1" type="ORF">O3P69_020754</name>
</gene>